<protein>
    <submittedName>
        <fullName evidence="2">24482_t:CDS:1</fullName>
    </submittedName>
</protein>
<evidence type="ECO:0000313" key="2">
    <source>
        <dbReference type="EMBL" id="CAG8845597.1"/>
    </source>
</evidence>
<sequence length="106" mass="11838">MHHISKFLAQEIETVVNQIGTKKICTVVSNNSANVAAAQQLITQKFPHIVNVLCIAHQLNLICKNIMKESFSKRVLSQATLIAQFFKSSHITNLALENKIQINNIV</sequence>
<dbReference type="Pfam" id="PF04937">
    <property type="entry name" value="DUF659"/>
    <property type="match status" value="1"/>
</dbReference>
<gene>
    <name evidence="2" type="ORF">GMARGA_LOCUS37729</name>
</gene>
<accession>A0ABN7X3B5</accession>
<feature type="domain" description="DUF659" evidence="1">
    <location>
        <begin position="5"/>
        <end position="82"/>
    </location>
</feature>
<dbReference type="InterPro" id="IPR012337">
    <property type="entry name" value="RNaseH-like_sf"/>
</dbReference>
<feature type="non-terminal residue" evidence="2">
    <location>
        <position position="1"/>
    </location>
</feature>
<dbReference type="EMBL" id="CAJVQB010080191">
    <property type="protein sequence ID" value="CAG8845597.1"/>
    <property type="molecule type" value="Genomic_DNA"/>
</dbReference>
<dbReference type="InterPro" id="IPR007021">
    <property type="entry name" value="DUF659"/>
</dbReference>
<organism evidence="2 3">
    <name type="scientific">Gigaspora margarita</name>
    <dbReference type="NCBI Taxonomy" id="4874"/>
    <lineage>
        <taxon>Eukaryota</taxon>
        <taxon>Fungi</taxon>
        <taxon>Fungi incertae sedis</taxon>
        <taxon>Mucoromycota</taxon>
        <taxon>Glomeromycotina</taxon>
        <taxon>Glomeromycetes</taxon>
        <taxon>Diversisporales</taxon>
        <taxon>Gigasporaceae</taxon>
        <taxon>Gigaspora</taxon>
    </lineage>
</organism>
<proteinExistence type="predicted"/>
<evidence type="ECO:0000259" key="1">
    <source>
        <dbReference type="Pfam" id="PF04937"/>
    </source>
</evidence>
<comment type="caution">
    <text evidence="2">The sequence shown here is derived from an EMBL/GenBank/DDBJ whole genome shotgun (WGS) entry which is preliminary data.</text>
</comment>
<evidence type="ECO:0000313" key="3">
    <source>
        <dbReference type="Proteomes" id="UP000789901"/>
    </source>
</evidence>
<keyword evidence="3" id="KW-1185">Reference proteome</keyword>
<dbReference type="SUPFAM" id="SSF53098">
    <property type="entry name" value="Ribonuclease H-like"/>
    <property type="match status" value="1"/>
</dbReference>
<dbReference type="Proteomes" id="UP000789901">
    <property type="component" value="Unassembled WGS sequence"/>
</dbReference>
<name>A0ABN7X3B5_GIGMA</name>
<feature type="non-terminal residue" evidence="2">
    <location>
        <position position="106"/>
    </location>
</feature>
<reference evidence="2 3" key="1">
    <citation type="submission" date="2021-06" db="EMBL/GenBank/DDBJ databases">
        <authorList>
            <person name="Kallberg Y."/>
            <person name="Tangrot J."/>
            <person name="Rosling A."/>
        </authorList>
    </citation>
    <scope>NUCLEOTIDE SEQUENCE [LARGE SCALE GENOMIC DNA]</scope>
    <source>
        <strain evidence="2 3">120-4 pot B 10/14</strain>
    </source>
</reference>